<dbReference type="AlphaFoldDB" id="W1NYL5"/>
<dbReference type="Gramene" id="ERN00396">
    <property type="protein sequence ID" value="ERN00396"/>
    <property type="gene ID" value="AMTR_s00104p00141800"/>
</dbReference>
<dbReference type="HOGENOM" id="CLU_2625291_0_0_1"/>
<sequence>MTVVESESSCSNSRNRWCNACQLESRREFSKATRTCNSPISAFTASSSLERFAIFSEKESHSETSRARVYSSYYTRPC</sequence>
<evidence type="ECO:0000313" key="2">
    <source>
        <dbReference type="Proteomes" id="UP000017836"/>
    </source>
</evidence>
<accession>W1NYL5</accession>
<dbReference type="Proteomes" id="UP000017836">
    <property type="component" value="Unassembled WGS sequence"/>
</dbReference>
<keyword evidence="2" id="KW-1185">Reference proteome</keyword>
<name>W1NYL5_AMBTC</name>
<gene>
    <name evidence="1" type="ORF">AMTR_s00104p00141800</name>
</gene>
<proteinExistence type="predicted"/>
<organism evidence="1 2">
    <name type="scientific">Amborella trichopoda</name>
    <dbReference type="NCBI Taxonomy" id="13333"/>
    <lineage>
        <taxon>Eukaryota</taxon>
        <taxon>Viridiplantae</taxon>
        <taxon>Streptophyta</taxon>
        <taxon>Embryophyta</taxon>
        <taxon>Tracheophyta</taxon>
        <taxon>Spermatophyta</taxon>
        <taxon>Magnoliopsida</taxon>
        <taxon>Amborellales</taxon>
        <taxon>Amborellaceae</taxon>
        <taxon>Amborella</taxon>
    </lineage>
</organism>
<dbReference type="EMBL" id="KI394907">
    <property type="protein sequence ID" value="ERN00396.1"/>
    <property type="molecule type" value="Genomic_DNA"/>
</dbReference>
<protein>
    <submittedName>
        <fullName evidence="1">Uncharacterized protein</fullName>
    </submittedName>
</protein>
<evidence type="ECO:0000313" key="1">
    <source>
        <dbReference type="EMBL" id="ERN00396.1"/>
    </source>
</evidence>
<reference evidence="2" key="1">
    <citation type="journal article" date="2013" name="Science">
        <title>The Amborella genome and the evolution of flowering plants.</title>
        <authorList>
            <consortium name="Amborella Genome Project"/>
        </authorList>
    </citation>
    <scope>NUCLEOTIDE SEQUENCE [LARGE SCALE GENOMIC DNA]</scope>
</reference>